<feature type="domain" description="PLAT" evidence="3">
    <location>
        <begin position="323"/>
        <end position="439"/>
    </location>
</feature>
<feature type="domain" description="PLAT" evidence="3">
    <location>
        <begin position="452"/>
        <end position="568"/>
    </location>
</feature>
<evidence type="ECO:0000259" key="3">
    <source>
        <dbReference type="PROSITE" id="PS50095"/>
    </source>
</evidence>
<dbReference type="InterPro" id="IPR052970">
    <property type="entry name" value="Inner_ear_hair_cell_LOXHD"/>
</dbReference>
<feature type="domain" description="PLAT" evidence="3">
    <location>
        <begin position="195"/>
        <end position="312"/>
    </location>
</feature>
<evidence type="ECO:0000313" key="5">
    <source>
        <dbReference type="Proteomes" id="UP001190700"/>
    </source>
</evidence>
<accession>A0AAE0CDL9</accession>
<feature type="domain" description="PLAT" evidence="3">
    <location>
        <begin position="66"/>
        <end position="182"/>
    </location>
</feature>
<feature type="domain" description="PLAT" evidence="3">
    <location>
        <begin position="884"/>
        <end position="999"/>
    </location>
</feature>
<gene>
    <name evidence="4" type="ORF">CYMTET_37584</name>
</gene>
<comment type="caution">
    <text evidence="1">Lacks conserved residue(s) required for the propagation of feature annotation.</text>
</comment>
<dbReference type="Proteomes" id="UP001190700">
    <property type="component" value="Unassembled WGS sequence"/>
</dbReference>
<dbReference type="SMART" id="SM00308">
    <property type="entry name" value="LH2"/>
    <property type="match status" value="7"/>
</dbReference>
<dbReference type="PANTHER" id="PTHR45901:SF3">
    <property type="entry name" value="LIPOXYGENASE HOMOLOGY DOMAIN-CONTAINING PROTEIN 1"/>
    <property type="match status" value="1"/>
</dbReference>
<dbReference type="PROSITE" id="PS50095">
    <property type="entry name" value="PLAT"/>
    <property type="match status" value="7"/>
</dbReference>
<dbReference type="EMBL" id="LGRX02024983">
    <property type="protein sequence ID" value="KAK3253157.1"/>
    <property type="molecule type" value="Genomic_DNA"/>
</dbReference>
<dbReference type="InterPro" id="IPR036392">
    <property type="entry name" value="PLAT/LH2_dom_sf"/>
</dbReference>
<evidence type="ECO:0000256" key="1">
    <source>
        <dbReference type="PROSITE-ProRule" id="PRU00152"/>
    </source>
</evidence>
<feature type="region of interest" description="Disordered" evidence="2">
    <location>
        <begin position="699"/>
        <end position="763"/>
    </location>
</feature>
<dbReference type="InterPro" id="IPR001024">
    <property type="entry name" value="PLAT/LH2_dom"/>
</dbReference>
<comment type="caution">
    <text evidence="4">The sequence shown here is derived from an EMBL/GenBank/DDBJ whole genome shotgun (WGS) entry which is preliminary data.</text>
</comment>
<dbReference type="Pfam" id="PF01477">
    <property type="entry name" value="PLAT"/>
    <property type="match status" value="7"/>
</dbReference>
<proteinExistence type="predicted"/>
<protein>
    <recommendedName>
        <fullName evidence="3">PLAT domain-containing protein</fullName>
    </recommendedName>
</protein>
<dbReference type="Gene3D" id="2.40.180.10">
    <property type="entry name" value="Catalase core domain"/>
    <property type="match status" value="5"/>
</dbReference>
<dbReference type="SUPFAM" id="SSF49723">
    <property type="entry name" value="Lipase/lipooxygenase domain (PLAT/LH2 domain)"/>
    <property type="match status" value="7"/>
</dbReference>
<dbReference type="AlphaFoldDB" id="A0AAE0CDL9"/>
<feature type="domain" description="PLAT" evidence="3">
    <location>
        <begin position="733"/>
        <end position="851"/>
    </location>
</feature>
<name>A0AAE0CDL9_9CHLO</name>
<feature type="compositionally biased region" description="Low complexity" evidence="2">
    <location>
        <begin position="869"/>
        <end position="879"/>
    </location>
</feature>
<organism evidence="4 5">
    <name type="scientific">Cymbomonas tetramitiformis</name>
    <dbReference type="NCBI Taxonomy" id="36881"/>
    <lineage>
        <taxon>Eukaryota</taxon>
        <taxon>Viridiplantae</taxon>
        <taxon>Chlorophyta</taxon>
        <taxon>Pyramimonadophyceae</taxon>
        <taxon>Pyramimonadales</taxon>
        <taxon>Pyramimonadaceae</taxon>
        <taxon>Cymbomonas</taxon>
    </lineage>
</organism>
<evidence type="ECO:0000256" key="2">
    <source>
        <dbReference type="SAM" id="MobiDB-lite"/>
    </source>
</evidence>
<dbReference type="PANTHER" id="PTHR45901">
    <property type="entry name" value="PROTEIN CBG12474"/>
    <property type="match status" value="1"/>
</dbReference>
<keyword evidence="5" id="KW-1185">Reference proteome</keyword>
<evidence type="ECO:0000313" key="4">
    <source>
        <dbReference type="EMBL" id="KAK3253157.1"/>
    </source>
</evidence>
<feature type="domain" description="PLAT" evidence="3">
    <location>
        <begin position="579"/>
        <end position="695"/>
    </location>
</feature>
<feature type="compositionally biased region" description="Pro residues" evidence="2">
    <location>
        <begin position="718"/>
        <end position="737"/>
    </location>
</feature>
<sequence>MVFYRLVMSGGIANTKPRRPVCERGNPGPPHDLWAFVVVRQLERSAWGSMASVHQDRHPIDRGAGEGKQITCHTSDIRSAGTDADVSITLVGGAGTLGPKVLQHSNSNLFERGVKDEFLLEGTFLGDINRIEIGHNNKGFGAGWHLDRVEVSDENHNRSYHFPCKQWFDSSRGDKKVMRTITAAQLARADSKNTCTYKVKVYTGDMRSAGTDASVFIIFHGSRIPASAKKNLESQGKDLFERGQVDEFMFEFDDVGDVNTITVGHDNRGLGAGWFLNHVEVTVLGKQPTQYFVCRQWLDKKKGDFLIERTIQASAFLPDDGQCQYKVVVTTGDHRGAGTDATVRVVIYGDKGQTALIPLISDSKNLFERAQVDEFLVQGANVGNITRLQIGHDNKGWWANWHCKQVEVTSLANKQEVKFFCDQWFDKKKGDGQIIRELTPLVGGGQQQAALQKYTVTTHTADVRGAGTDADVYITLVGTTSRVGPRFLVPPSGDPFERGQADSFTFEAGDVGAVTQIIIGHNNKGWGAAWMLDFVEVVAQSTQQTVFFPSKQWFDAKQGDRKIERTIDAVSNKPNAGKTSYKLEVHTSDLKNAGTDANVSVVVFGNKGMSGPRPLPAGKEAFERGSVDYFVIETDNDLGELERLQIGHDDKGWFAGWHLSHVEVTSMTTNQTWLFPCQKWMDKKKEDKMIQRMLTVGQLSAAAPSQPPPEQQQQQQQPPAPAPASAPAPAPAPPLLLPPRRSRHHVKNAGTDSNVSVKLFGENGQEGPAKQLIAKRGQLERGNNDNFTINTVDVGRPARLQIGHDNTGFGPGWHLSHVTVTRVESGEEATFICQQWLDKTEGDKLTTRILTASSTAPLGAPSTKKELPANEAPPAASGAARREVSYTLRFETSSRPFAGTDSQVWFELVGTEGTSGIVKPDQKPEHFDRACKDTFTFQLPHCGDLNSLKLGTDKAGKGPDWHLSKVVVNDGASGREYIFSCGEWFDKKRGYDKTLSVSQ</sequence>
<feature type="region of interest" description="Disordered" evidence="2">
    <location>
        <begin position="855"/>
        <end position="881"/>
    </location>
</feature>
<reference evidence="4 5" key="1">
    <citation type="journal article" date="2015" name="Genome Biol. Evol.">
        <title>Comparative Genomics of a Bacterivorous Green Alga Reveals Evolutionary Causalities and Consequences of Phago-Mixotrophic Mode of Nutrition.</title>
        <authorList>
            <person name="Burns J.A."/>
            <person name="Paasch A."/>
            <person name="Narechania A."/>
            <person name="Kim E."/>
        </authorList>
    </citation>
    <scope>NUCLEOTIDE SEQUENCE [LARGE SCALE GENOMIC DNA]</scope>
    <source>
        <strain evidence="4 5">PLY_AMNH</strain>
    </source>
</reference>
<dbReference type="CDD" id="cd01756">
    <property type="entry name" value="PLAT_repeat"/>
    <property type="match status" value="4"/>
</dbReference>
<dbReference type="Gene3D" id="2.60.60.20">
    <property type="entry name" value="PLAT/LH2 domain"/>
    <property type="match status" value="2"/>
</dbReference>